<accession>A0A382H8S3</accession>
<evidence type="ECO:0000313" key="2">
    <source>
        <dbReference type="EMBL" id="SVB83539.1"/>
    </source>
</evidence>
<dbReference type="AlphaFoldDB" id="A0A382H8S3"/>
<keyword evidence="1" id="KW-0472">Membrane</keyword>
<feature type="transmembrane region" description="Helical" evidence="1">
    <location>
        <begin position="265"/>
        <end position="284"/>
    </location>
</feature>
<evidence type="ECO:0000256" key="1">
    <source>
        <dbReference type="SAM" id="Phobius"/>
    </source>
</evidence>
<protein>
    <submittedName>
        <fullName evidence="2">Uncharacterized protein</fullName>
    </submittedName>
</protein>
<name>A0A382H8S3_9ZZZZ</name>
<organism evidence="2">
    <name type="scientific">marine metagenome</name>
    <dbReference type="NCBI Taxonomy" id="408172"/>
    <lineage>
        <taxon>unclassified sequences</taxon>
        <taxon>metagenomes</taxon>
        <taxon>ecological metagenomes</taxon>
    </lineage>
</organism>
<reference evidence="2" key="1">
    <citation type="submission" date="2018-05" db="EMBL/GenBank/DDBJ databases">
        <authorList>
            <person name="Lanie J.A."/>
            <person name="Ng W.-L."/>
            <person name="Kazmierczak K.M."/>
            <person name="Andrzejewski T.M."/>
            <person name="Davidsen T.M."/>
            <person name="Wayne K.J."/>
            <person name="Tettelin H."/>
            <person name="Glass J.I."/>
            <person name="Rusch D."/>
            <person name="Podicherti R."/>
            <person name="Tsui H.-C.T."/>
            <person name="Winkler M.E."/>
        </authorList>
    </citation>
    <scope>NUCLEOTIDE SEQUENCE</scope>
</reference>
<gene>
    <name evidence="2" type="ORF">METZ01_LOCUS236393</name>
</gene>
<feature type="transmembrane region" description="Helical" evidence="1">
    <location>
        <begin position="169"/>
        <end position="188"/>
    </location>
</feature>
<feature type="transmembrane region" description="Helical" evidence="1">
    <location>
        <begin position="224"/>
        <end position="244"/>
    </location>
</feature>
<keyword evidence="1" id="KW-0812">Transmembrane</keyword>
<keyword evidence="1" id="KW-1133">Transmembrane helix</keyword>
<feature type="non-terminal residue" evidence="2">
    <location>
        <position position="461"/>
    </location>
</feature>
<feature type="transmembrane region" description="Helical" evidence="1">
    <location>
        <begin position="129"/>
        <end position="149"/>
    </location>
</feature>
<feature type="transmembrane region" description="Helical" evidence="1">
    <location>
        <begin position="195"/>
        <end position="212"/>
    </location>
</feature>
<dbReference type="EMBL" id="UINC01059765">
    <property type="protein sequence ID" value="SVB83539.1"/>
    <property type="molecule type" value="Genomic_DNA"/>
</dbReference>
<proteinExistence type="predicted"/>
<sequence>MDKHQAVRLEIVTFPVAVFVGMAYYLVPLFEAITLMEYAITDSSSTMGLWWSGALEHYSSIFFRFEDMNLYNFAPGLYHVSGGPVIGFYTGQFSLFLIFFLLCRSLIFLYQKFLSKGSSEGFQITSSELFFLVGLVFCLITFPMGYQGWFSKFMELTGFLRIHNFLRVHMYFFFVALVTAMIGLNYLLKLKSMKALFVTGGTYILLLLGVYFSPLFPERIPDKMLLDACFFVATLTLFSFLFWCSDRFKNKSSVMGSPFFPLINLEKLVLGLIVFLGALSYYTLYPSARDYLTSGPATFLDKNRNFYSFRSAVVVLRGNRHDKASYDYLDKRVNDFESFFMDFKNKRMNLLNSQYWDAIYSGNKDYKEERATTIADWKEYEVRIFEILRQRHVPANKFKGYLDDQVRRRQIPQETYEQAVKYLNLGDRKLAFFEVVAPMIDNFHLRDVNSFTIATIAVAPH</sequence>
<feature type="transmembrane region" description="Helical" evidence="1">
    <location>
        <begin position="7"/>
        <end position="27"/>
    </location>
</feature>
<feature type="transmembrane region" description="Helical" evidence="1">
    <location>
        <begin position="86"/>
        <end position="109"/>
    </location>
</feature>